<dbReference type="Pfam" id="PF14559">
    <property type="entry name" value="TPR_19"/>
    <property type="match status" value="1"/>
</dbReference>
<dbReference type="EMBL" id="JACOFX010000024">
    <property type="protein sequence ID" value="MBC3911113.1"/>
    <property type="molecule type" value="Genomic_DNA"/>
</dbReference>
<dbReference type="InterPro" id="IPR011990">
    <property type="entry name" value="TPR-like_helical_dom_sf"/>
</dbReference>
<accession>A0ABR6ZHE3</accession>
<evidence type="ECO:0000313" key="1">
    <source>
        <dbReference type="EMBL" id="MBC3911113.1"/>
    </source>
</evidence>
<evidence type="ECO:0000313" key="2">
    <source>
        <dbReference type="Proteomes" id="UP000646911"/>
    </source>
</evidence>
<dbReference type="PANTHER" id="PTHR12558:SF33">
    <property type="entry name" value="BLL7664 PROTEIN"/>
    <property type="match status" value="1"/>
</dbReference>
<sequence>MNSDPDNNVLLIDAFETALQAGLFSKAEQFLTIAQSRQADLAAWQFRASNLYLAQGRLQDAQAILLSLEERQGAHPAIVHNLAYICFQQNDFAGALAILDKVLFQEAGSVIENIGQLQVLWLRCMHRSLRLEDAFNYALQQQGLNRLEDQAAGIASLVAVDMGQMELAASWARQALIAAPDQIEALVANATVALAQKNTDLSRQCLMRALVKNSTDGRILSLLGFTEMYDMKIDQALPYLQKAVVYMPEHIGTHLGLGWLYFIQRDLAAANAEFETALGLDRNFSESHGAVAVIAAMQNQVEKAELHIELALRLDRTNFSAPYARAILSGEAHDVEAVKRLAQRLMKNRFGSN</sequence>
<protein>
    <submittedName>
        <fullName evidence="1">Tetratricopeptide repeat protein</fullName>
    </submittedName>
</protein>
<dbReference type="PANTHER" id="PTHR12558">
    <property type="entry name" value="CELL DIVISION CYCLE 16,23,27"/>
    <property type="match status" value="1"/>
</dbReference>
<dbReference type="Gene3D" id="1.25.40.10">
    <property type="entry name" value="Tetratricopeptide repeat domain"/>
    <property type="match status" value="2"/>
</dbReference>
<dbReference type="SMART" id="SM00028">
    <property type="entry name" value="TPR"/>
    <property type="match status" value="5"/>
</dbReference>
<dbReference type="RefSeq" id="WP_186956825.1">
    <property type="nucleotide sequence ID" value="NZ_JACOFX010000024.1"/>
</dbReference>
<name>A0ABR6ZHE3_9BURK</name>
<dbReference type="Pfam" id="PF13432">
    <property type="entry name" value="TPR_16"/>
    <property type="match status" value="1"/>
</dbReference>
<organism evidence="1 2">
    <name type="scientific">Undibacterium umbellatum</name>
    <dbReference type="NCBI Taxonomy" id="2762300"/>
    <lineage>
        <taxon>Bacteria</taxon>
        <taxon>Pseudomonadati</taxon>
        <taxon>Pseudomonadota</taxon>
        <taxon>Betaproteobacteria</taxon>
        <taxon>Burkholderiales</taxon>
        <taxon>Oxalobacteraceae</taxon>
        <taxon>Undibacterium</taxon>
    </lineage>
</organism>
<reference evidence="1 2" key="1">
    <citation type="submission" date="2020-08" db="EMBL/GenBank/DDBJ databases">
        <title>Novel species isolated from subtropical streams in China.</title>
        <authorList>
            <person name="Lu H."/>
        </authorList>
    </citation>
    <scope>NUCLEOTIDE SEQUENCE [LARGE SCALE GENOMIC DNA]</scope>
    <source>
        <strain evidence="1 2">NL8W</strain>
    </source>
</reference>
<keyword evidence="2" id="KW-1185">Reference proteome</keyword>
<dbReference type="Proteomes" id="UP000646911">
    <property type="component" value="Unassembled WGS sequence"/>
</dbReference>
<comment type="caution">
    <text evidence="1">The sequence shown here is derived from an EMBL/GenBank/DDBJ whole genome shotgun (WGS) entry which is preliminary data.</text>
</comment>
<gene>
    <name evidence="1" type="ORF">H8L47_26420</name>
</gene>
<dbReference type="InterPro" id="IPR019734">
    <property type="entry name" value="TPR_rpt"/>
</dbReference>
<dbReference type="SUPFAM" id="SSF48452">
    <property type="entry name" value="TPR-like"/>
    <property type="match status" value="2"/>
</dbReference>
<proteinExistence type="predicted"/>